<dbReference type="AlphaFoldDB" id="Q82X09"/>
<dbReference type="Gene3D" id="3.30.2310.20">
    <property type="entry name" value="RelE-like"/>
    <property type="match status" value="1"/>
</dbReference>
<dbReference type="STRING" id="228410.NE0491"/>
<dbReference type="HOGENOM" id="CLU_155111_1_1_4"/>
<dbReference type="Proteomes" id="UP000001416">
    <property type="component" value="Chromosome"/>
</dbReference>
<dbReference type="PhylomeDB" id="Q82X09"/>
<dbReference type="GeneID" id="87103697"/>
<proteinExistence type="predicted"/>
<sequence>MSFDANIATQYYILMTIKTFRCADPETLFKLGRVARFVNIERPALRKLKQLDLARCIEDIRVPPANRPEILKGDRAGQHSIRINDQWRVCFRWTGTDAEDVEIVDYH</sequence>
<accession>Q82X09</accession>
<dbReference type="EMBL" id="AL954747">
    <property type="protein sequence ID" value="CAD84402.1"/>
    <property type="molecule type" value="Genomic_DNA"/>
</dbReference>
<protein>
    <recommendedName>
        <fullName evidence="3">Proteic killer suppression protein</fullName>
    </recommendedName>
</protein>
<dbReference type="SUPFAM" id="SSF143011">
    <property type="entry name" value="RelE-like"/>
    <property type="match status" value="1"/>
</dbReference>
<organism evidence="1 2">
    <name type="scientific">Nitrosomonas europaea (strain ATCC 19718 / CIP 103999 / KCTC 2705 / NBRC 14298)</name>
    <dbReference type="NCBI Taxonomy" id="228410"/>
    <lineage>
        <taxon>Bacteria</taxon>
        <taxon>Pseudomonadati</taxon>
        <taxon>Pseudomonadota</taxon>
        <taxon>Betaproteobacteria</taxon>
        <taxon>Nitrosomonadales</taxon>
        <taxon>Nitrosomonadaceae</taxon>
        <taxon>Nitrosomonas</taxon>
    </lineage>
</organism>
<evidence type="ECO:0008006" key="3">
    <source>
        <dbReference type="Google" id="ProtNLM"/>
    </source>
</evidence>
<reference evidence="1 2" key="1">
    <citation type="journal article" date="2003" name="J. Bacteriol.">
        <title>Complete genome sequence of the ammonia-oxidizing bacterium and obligate chemolithoautotroph Nitrosomonas europaea.</title>
        <authorList>
            <person name="Chain P."/>
            <person name="Lamerdin J."/>
            <person name="Larimer F."/>
            <person name="Regala W."/>
            <person name="Land M."/>
            <person name="Hauser L."/>
            <person name="Hooper A."/>
            <person name="Klotz M."/>
            <person name="Norton J."/>
            <person name="Sayavedra-Soto L."/>
            <person name="Arciero D."/>
            <person name="Hommes N."/>
            <person name="Whittaker M."/>
            <person name="Arp D."/>
        </authorList>
    </citation>
    <scope>NUCLEOTIDE SEQUENCE [LARGE SCALE GENOMIC DNA]</scope>
    <source>
        <strain evidence="2">ATCC 19718 / CIP 103999 / KCTC 2705 / NBRC 14298</strain>
    </source>
</reference>
<evidence type="ECO:0000313" key="2">
    <source>
        <dbReference type="Proteomes" id="UP000001416"/>
    </source>
</evidence>
<dbReference type="eggNOG" id="COG3549">
    <property type="taxonomic scope" value="Bacteria"/>
</dbReference>
<gene>
    <name evidence="1" type="ordered locus">NE0491</name>
</gene>
<dbReference type="PANTHER" id="PTHR40266">
    <property type="entry name" value="TOXIN HIGB-1"/>
    <property type="match status" value="1"/>
</dbReference>
<dbReference type="InterPro" id="IPR007711">
    <property type="entry name" value="HigB-1"/>
</dbReference>
<name>Q82X09_NITEU</name>
<dbReference type="KEGG" id="neu:NE0491"/>
<dbReference type="PANTHER" id="PTHR40266:SF2">
    <property type="entry name" value="TOXIN HIGB-1"/>
    <property type="match status" value="1"/>
</dbReference>
<dbReference type="Pfam" id="PF05015">
    <property type="entry name" value="HigB-like_toxin"/>
    <property type="match status" value="1"/>
</dbReference>
<keyword evidence="2" id="KW-1185">Reference proteome</keyword>
<evidence type="ECO:0000313" key="1">
    <source>
        <dbReference type="EMBL" id="CAD84402.1"/>
    </source>
</evidence>
<dbReference type="OrthoDB" id="9801102at2"/>
<dbReference type="RefSeq" id="WP_011111122.1">
    <property type="nucleotide sequence ID" value="NC_004757.1"/>
</dbReference>
<dbReference type="InterPro" id="IPR035093">
    <property type="entry name" value="RelE/ParE_toxin_dom_sf"/>
</dbReference>